<keyword evidence="2" id="KW-0378">Hydrolase</keyword>
<dbReference type="PANTHER" id="PTHR21660">
    <property type="entry name" value="THIOESTERASE SUPERFAMILY MEMBER-RELATED"/>
    <property type="match status" value="1"/>
</dbReference>
<protein>
    <submittedName>
        <fullName evidence="4">Thioesterase superfamily protein</fullName>
    </submittedName>
</protein>
<reference evidence="4 5" key="2">
    <citation type="journal article" date="2014" name="Genome Announc.">
        <title>Complete Genome Sequence of the Subsurface, Mesophilic Sulfate-Reducing Bacterium Desulfovibrio aespoeensis Aspo-2.</title>
        <authorList>
            <person name="Pedersen K."/>
            <person name="Bengtsson A."/>
            <person name="Edlund J."/>
            <person name="Rabe L."/>
            <person name="Hazen T."/>
            <person name="Chakraborty R."/>
            <person name="Goodwin L."/>
            <person name="Shapiro N."/>
        </authorList>
    </citation>
    <scope>NUCLEOTIDE SEQUENCE [LARGE SCALE GENOMIC DNA]</scope>
    <source>
        <strain evidence="5">ATCC 700646 / DSM 10631 / Aspo-2</strain>
    </source>
</reference>
<dbReference type="SUPFAM" id="SSF54637">
    <property type="entry name" value="Thioesterase/thiol ester dehydrase-isomerase"/>
    <property type="match status" value="1"/>
</dbReference>
<dbReference type="InterPro" id="IPR029069">
    <property type="entry name" value="HotDog_dom_sf"/>
</dbReference>
<dbReference type="InterPro" id="IPR003736">
    <property type="entry name" value="PAAI_dom"/>
</dbReference>
<feature type="domain" description="Thioesterase" evidence="3">
    <location>
        <begin position="50"/>
        <end position="123"/>
    </location>
</feature>
<name>E6VV27_PSEA9</name>
<dbReference type="HOGENOM" id="CLU_089876_3_3_7"/>
<dbReference type="InterPro" id="IPR039298">
    <property type="entry name" value="ACOT13"/>
</dbReference>
<dbReference type="GO" id="GO:0047617">
    <property type="term" value="F:fatty acyl-CoA hydrolase activity"/>
    <property type="evidence" value="ECO:0007669"/>
    <property type="project" value="InterPro"/>
</dbReference>
<evidence type="ECO:0000256" key="1">
    <source>
        <dbReference type="ARBA" id="ARBA00008324"/>
    </source>
</evidence>
<dbReference type="InterPro" id="IPR006683">
    <property type="entry name" value="Thioestr_dom"/>
</dbReference>
<accession>E6VV27</accession>
<dbReference type="Gene3D" id="3.10.129.10">
    <property type="entry name" value="Hotdog Thioesterase"/>
    <property type="match status" value="1"/>
</dbReference>
<dbReference type="PANTHER" id="PTHR21660:SF1">
    <property type="entry name" value="ACYL-COENZYME A THIOESTERASE 13"/>
    <property type="match status" value="1"/>
</dbReference>
<dbReference type="AlphaFoldDB" id="E6VV27"/>
<proteinExistence type="inferred from homology"/>
<dbReference type="EMBL" id="CP002431">
    <property type="protein sequence ID" value="ADU61178.1"/>
    <property type="molecule type" value="Genomic_DNA"/>
</dbReference>
<dbReference type="RefSeq" id="WP_013513115.1">
    <property type="nucleotide sequence ID" value="NC_014844.1"/>
</dbReference>
<organism evidence="4 5">
    <name type="scientific">Pseudodesulfovibrio aespoeensis (strain ATCC 700646 / DSM 10631 / Aspo-2)</name>
    <name type="common">Desulfovibrio aespoeensis</name>
    <dbReference type="NCBI Taxonomy" id="643562"/>
    <lineage>
        <taxon>Bacteria</taxon>
        <taxon>Pseudomonadati</taxon>
        <taxon>Thermodesulfobacteriota</taxon>
        <taxon>Desulfovibrionia</taxon>
        <taxon>Desulfovibrionales</taxon>
        <taxon>Desulfovibrionaceae</taxon>
    </lineage>
</organism>
<evidence type="ECO:0000313" key="5">
    <source>
        <dbReference type="Proteomes" id="UP000002191"/>
    </source>
</evidence>
<dbReference type="NCBIfam" id="TIGR00369">
    <property type="entry name" value="unchar_dom_1"/>
    <property type="match status" value="1"/>
</dbReference>
<dbReference type="OrthoDB" id="5297685at2"/>
<reference evidence="5" key="1">
    <citation type="submission" date="2010-12" db="EMBL/GenBank/DDBJ databases">
        <title>Complete sequence of Desulfovibrio aespoeensis Aspo-2.</title>
        <authorList>
            <consortium name="US DOE Joint Genome Institute"/>
            <person name="Lucas S."/>
            <person name="Copeland A."/>
            <person name="Lapidus A."/>
            <person name="Cheng J.-F."/>
            <person name="Goodwin L."/>
            <person name="Pitluck S."/>
            <person name="Chertkov O."/>
            <person name="Misra M."/>
            <person name="Detter J.C."/>
            <person name="Han C."/>
            <person name="Tapia R."/>
            <person name="Land M."/>
            <person name="Hauser L."/>
            <person name="Kyrpides N."/>
            <person name="Ivanova N."/>
            <person name="Ovchinnikova G."/>
            <person name="Pedersen K."/>
            <person name="Jagevall S."/>
            <person name="Hazen T."/>
            <person name="Woyke T."/>
        </authorList>
    </citation>
    <scope>NUCLEOTIDE SEQUENCE [LARGE SCALE GENOMIC DNA]</scope>
    <source>
        <strain evidence="5">ATCC 700646 / DSM 10631 / Aspo-2</strain>
    </source>
</reference>
<sequence>MPRNYLEKVCCPDQKVNPLFAFLGIEVEALQPERARLRLHAKPDMIQGAGMVAGGVLATLLDEAMAHAVLAGNAPREKTTTVDMNVSYLRPVAVDTVLICEARVIKRGKRVAFAEAVIRDLGSNLENQAGPGQEAARATATFLMV</sequence>
<dbReference type="Proteomes" id="UP000002191">
    <property type="component" value="Chromosome"/>
</dbReference>
<dbReference type="STRING" id="643562.Daes_0151"/>
<dbReference type="Pfam" id="PF03061">
    <property type="entry name" value="4HBT"/>
    <property type="match status" value="1"/>
</dbReference>
<gene>
    <name evidence="4" type="ordered locus">Daes_0151</name>
</gene>
<keyword evidence="5" id="KW-1185">Reference proteome</keyword>
<evidence type="ECO:0000256" key="2">
    <source>
        <dbReference type="ARBA" id="ARBA00022801"/>
    </source>
</evidence>
<dbReference type="eggNOG" id="COG2050">
    <property type="taxonomic scope" value="Bacteria"/>
</dbReference>
<dbReference type="KEGG" id="das:Daes_0151"/>
<evidence type="ECO:0000259" key="3">
    <source>
        <dbReference type="Pfam" id="PF03061"/>
    </source>
</evidence>
<comment type="similarity">
    <text evidence="1">Belongs to the thioesterase PaaI family.</text>
</comment>
<evidence type="ECO:0000313" key="4">
    <source>
        <dbReference type="EMBL" id="ADU61178.1"/>
    </source>
</evidence>
<dbReference type="CDD" id="cd03443">
    <property type="entry name" value="PaaI_thioesterase"/>
    <property type="match status" value="1"/>
</dbReference>